<accession>A0AC34GUI7</accession>
<protein>
    <submittedName>
        <fullName evidence="2">Protein tyrosine phosphatase</fullName>
    </submittedName>
</protein>
<sequence length="429" mass="49225">MESEEKHEFKKSRSANLNKSTLSLHIEAYENSIDADTSDSDDGERENLKTTLIKKWETSKHGFNGFSSLIRNPYEFPRQQKDKNIEPEMMQFKASQRLRNPPTSVNKKKNKKSSSEAMSAREMSDCSTPILDGNNNHHNQMQFEVDAFQSNKHFSNMKIDAFVTQVLQRGVKGLLEDFTSIRIAALPEKEEISQWIAHPDLNRYKNILCWDKSRVILREHPDQRTYIHASIVGGPLYPDRFVCAQGPLPHTCYDFWLMIFEQNIMSVLQLCRFIEDNDKKCAVYYPEKKGETMQFRDIRILCADVKLLGTPGTVYQRIFSVYKGETMGKEVFHLSFETWPDHGVPTVDTTLLTILQKVRMSTNHPILIHCSAGIGRTGTVVAIENILESLMLGKNVEPHEIVAKLRTQRRQSVQREGVKLLGTPGTVYQ</sequence>
<organism evidence="1 2">
    <name type="scientific">Panagrolaimus sp. ES5</name>
    <dbReference type="NCBI Taxonomy" id="591445"/>
    <lineage>
        <taxon>Eukaryota</taxon>
        <taxon>Metazoa</taxon>
        <taxon>Ecdysozoa</taxon>
        <taxon>Nematoda</taxon>
        <taxon>Chromadorea</taxon>
        <taxon>Rhabditida</taxon>
        <taxon>Tylenchina</taxon>
        <taxon>Panagrolaimomorpha</taxon>
        <taxon>Panagrolaimoidea</taxon>
        <taxon>Panagrolaimidae</taxon>
        <taxon>Panagrolaimus</taxon>
    </lineage>
</organism>
<reference evidence="2" key="1">
    <citation type="submission" date="2022-11" db="UniProtKB">
        <authorList>
            <consortium name="WormBaseParasite"/>
        </authorList>
    </citation>
    <scope>IDENTIFICATION</scope>
</reference>
<evidence type="ECO:0000313" key="1">
    <source>
        <dbReference type="Proteomes" id="UP000887579"/>
    </source>
</evidence>
<name>A0AC34GUI7_9BILA</name>
<proteinExistence type="predicted"/>
<dbReference type="Proteomes" id="UP000887579">
    <property type="component" value="Unplaced"/>
</dbReference>
<evidence type="ECO:0000313" key="2">
    <source>
        <dbReference type="WBParaSite" id="ES5_v2.g838.t1"/>
    </source>
</evidence>
<dbReference type="WBParaSite" id="ES5_v2.g838.t1">
    <property type="protein sequence ID" value="ES5_v2.g838.t1"/>
    <property type="gene ID" value="ES5_v2.g838"/>
</dbReference>